<sequence>MCNKENTTFEEYFFKVESYFALKRDRAVLLSPEEFEVVEYFYNEGVPLKIIFKGIDRFYEKKKKSKRKTKRIYFLTHVKDHIEEVWQDYKRKGTGSYLVSGESEKDFIVNRIDEIIDALNKAHKSVKSVCQEVTNRLVNLKDKVEELTLEDAEGEMESIFEFATEKIFDILNSELKWLKEEVEIEVNSLVESIGKEISPDVIDRFKKQIVFEKLKFPNISLFG</sequence>
<reference evidence="1 2" key="1">
    <citation type="journal article" date="2012" name="Extremophiles">
        <title>Thermotomaculum hydrothermale gen. nov., sp. nov., a novel heterotrophic thermophile within the phylum Acidobacteria from a deep-sea hydrothermal vent chimney in the Southern Okinawa Trough.</title>
        <authorList>
            <person name="Izumi H."/>
            <person name="Nunoura T."/>
            <person name="Miyazaki M."/>
            <person name="Mino S."/>
            <person name="Toki T."/>
            <person name="Takai K."/>
            <person name="Sako Y."/>
            <person name="Sawabe T."/>
            <person name="Nakagawa S."/>
        </authorList>
    </citation>
    <scope>NUCLEOTIDE SEQUENCE [LARGE SCALE GENOMIC DNA]</scope>
    <source>
        <strain evidence="1 2">AC55</strain>
    </source>
</reference>
<proteinExistence type="predicted"/>
<dbReference type="EMBL" id="AP017470">
    <property type="protein sequence ID" value="BBB31777.1"/>
    <property type="molecule type" value="Genomic_DNA"/>
</dbReference>
<dbReference type="Proteomes" id="UP000595564">
    <property type="component" value="Chromosome"/>
</dbReference>
<evidence type="ECO:0000313" key="2">
    <source>
        <dbReference type="Proteomes" id="UP000595564"/>
    </source>
</evidence>
<dbReference type="RefSeq" id="WP_201328108.1">
    <property type="nucleotide sequence ID" value="NZ_AP017470.1"/>
</dbReference>
<dbReference type="AlphaFoldDB" id="A0A7R6PKE8"/>
<dbReference type="Gene3D" id="3.90.20.10">
    <property type="match status" value="1"/>
</dbReference>
<dbReference type="SUPFAM" id="SSF58064">
    <property type="entry name" value="Influenza hemagglutinin (stalk)"/>
    <property type="match status" value="1"/>
</dbReference>
<gene>
    <name evidence="1" type="ORF">TTHT_0134</name>
</gene>
<protein>
    <submittedName>
        <fullName evidence="1">Uncharacterized protein</fullName>
    </submittedName>
</protein>
<accession>A0A7R6PKE8</accession>
<organism evidence="1 2">
    <name type="scientific">Thermotomaculum hydrothermale</name>
    <dbReference type="NCBI Taxonomy" id="981385"/>
    <lineage>
        <taxon>Bacteria</taxon>
        <taxon>Pseudomonadati</taxon>
        <taxon>Acidobacteriota</taxon>
        <taxon>Holophagae</taxon>
        <taxon>Thermotomaculales</taxon>
        <taxon>Thermotomaculaceae</taxon>
        <taxon>Thermotomaculum</taxon>
    </lineage>
</organism>
<name>A0A7R6PKE8_9BACT</name>
<dbReference type="KEGG" id="thyd:TTHT_0134"/>
<keyword evidence="2" id="KW-1185">Reference proteome</keyword>
<evidence type="ECO:0000313" key="1">
    <source>
        <dbReference type="EMBL" id="BBB31777.1"/>
    </source>
</evidence>